<organism evidence="2 3">
    <name type="scientific">Ketogulonicigenium robustum</name>
    <dbReference type="NCBI Taxonomy" id="92947"/>
    <lineage>
        <taxon>Bacteria</taxon>
        <taxon>Pseudomonadati</taxon>
        <taxon>Pseudomonadota</taxon>
        <taxon>Alphaproteobacteria</taxon>
        <taxon>Rhodobacterales</taxon>
        <taxon>Roseobacteraceae</taxon>
        <taxon>Ketogulonicigenium</taxon>
    </lineage>
</organism>
<evidence type="ECO:0000256" key="1">
    <source>
        <dbReference type="SAM" id="SignalP"/>
    </source>
</evidence>
<dbReference type="RefSeq" id="WP_085786163.1">
    <property type="nucleotide sequence ID" value="NZ_CP019937.1"/>
</dbReference>
<dbReference type="KEGG" id="kro:BVG79_01309"/>
<dbReference type="OrthoDB" id="5973611at2"/>
<keyword evidence="3" id="KW-1185">Reference proteome</keyword>
<evidence type="ECO:0000313" key="2">
    <source>
        <dbReference type="EMBL" id="ARO14655.1"/>
    </source>
</evidence>
<gene>
    <name evidence="2" type="ORF">BVG79_01309</name>
</gene>
<accession>A0A1W6NZH8</accession>
<reference evidence="2 3" key="1">
    <citation type="submission" date="2017-02" db="EMBL/GenBank/DDBJ databases">
        <title>Ketogulonicigenium robustum SPU B003 Genome sequencing and assembly.</title>
        <authorList>
            <person name="Li Y."/>
            <person name="Liu L."/>
            <person name="Wang C."/>
            <person name="Zhang M."/>
            <person name="Zhang T."/>
            <person name="Zhang Y."/>
        </authorList>
    </citation>
    <scope>NUCLEOTIDE SEQUENCE [LARGE SCALE GENOMIC DNA]</scope>
    <source>
        <strain evidence="2 3">SPU_B003</strain>
    </source>
</reference>
<evidence type="ECO:0000313" key="3">
    <source>
        <dbReference type="Proteomes" id="UP000242447"/>
    </source>
</evidence>
<dbReference type="PROSITE" id="PS51257">
    <property type="entry name" value="PROKAR_LIPOPROTEIN"/>
    <property type="match status" value="1"/>
</dbReference>
<feature type="signal peptide" evidence="1">
    <location>
        <begin position="1"/>
        <end position="22"/>
    </location>
</feature>
<dbReference type="Proteomes" id="UP000242447">
    <property type="component" value="Chromosome"/>
</dbReference>
<sequence length="155" mass="16528">MKKTILSMFAAAAMAASATAAAACPDWTGQPHFGQIQLTAGFTPDPYVRNITAGGTVDLASCGLNASGYVTTRPDFDLYWDGNATSLTIAVESNADGVLLISAPDGTWHYNDDYRGTNPAVTFNNPQPGLYDIWIGTYDGSRRNPGRLIITELGY</sequence>
<feature type="chain" id="PRO_5012664564" evidence="1">
    <location>
        <begin position="23"/>
        <end position="155"/>
    </location>
</feature>
<dbReference type="EMBL" id="CP019937">
    <property type="protein sequence ID" value="ARO14655.1"/>
    <property type="molecule type" value="Genomic_DNA"/>
</dbReference>
<proteinExistence type="predicted"/>
<dbReference type="AlphaFoldDB" id="A0A1W6NZH8"/>
<name>A0A1W6NZH8_9RHOB</name>
<keyword evidence="1" id="KW-0732">Signal</keyword>
<dbReference type="STRING" id="92947.BVG79_01309"/>
<protein>
    <submittedName>
        <fullName evidence="2">Peptidase S1 and S6, chymotrypsin/Hap</fullName>
    </submittedName>
</protein>